<dbReference type="AlphaFoldDB" id="A0A0D2MRN4"/>
<protein>
    <recommendedName>
        <fullName evidence="1">Non-structural maintenance of chromosomes element 1 homolog</fullName>
        <ecNumber evidence="1">2.3.2.27</ecNumber>
    </recommendedName>
</protein>
<comment type="subunit">
    <text evidence="1">Component of the Smc5-Smc6 complex.</text>
</comment>
<proteinExistence type="inferred from homology"/>
<comment type="catalytic activity">
    <reaction evidence="1">
        <text>S-ubiquitinyl-[E2 ubiquitin-conjugating enzyme]-L-cysteine + [acceptor protein]-L-lysine = [E2 ubiquitin-conjugating enzyme]-L-cysteine + N(6)-ubiquitinyl-[acceptor protein]-L-lysine.</text>
        <dbReference type="EC" id="2.3.2.27"/>
    </reaction>
</comment>
<keyword evidence="1" id="KW-0808">Transferase</keyword>
<comment type="similarity">
    <text evidence="1">Belongs to the NSE1 family.</text>
</comment>
<dbReference type="InterPro" id="IPR011513">
    <property type="entry name" value="Nse1"/>
</dbReference>
<reference evidence="3 4" key="1">
    <citation type="journal article" date="2013" name="BMC Genomics">
        <title>Reconstruction of the lipid metabolism for the microalga Monoraphidium neglectum from its genome sequence reveals characteristics suitable for biofuel production.</title>
        <authorList>
            <person name="Bogen C."/>
            <person name="Al-Dilaimi A."/>
            <person name="Albersmeier A."/>
            <person name="Wichmann J."/>
            <person name="Grundmann M."/>
            <person name="Rupp O."/>
            <person name="Lauersen K.J."/>
            <person name="Blifernez-Klassen O."/>
            <person name="Kalinowski J."/>
            <person name="Goesmann A."/>
            <person name="Mussgnug J.H."/>
            <person name="Kruse O."/>
        </authorList>
    </citation>
    <scope>NUCLEOTIDE SEQUENCE [LARGE SCALE GENOMIC DNA]</scope>
    <source>
        <strain evidence="3 4">SAG 48.87</strain>
    </source>
</reference>
<evidence type="ECO:0000256" key="2">
    <source>
        <dbReference type="SAM" id="MobiDB-lite"/>
    </source>
</evidence>
<dbReference type="InterPro" id="IPR036388">
    <property type="entry name" value="WH-like_DNA-bd_sf"/>
</dbReference>
<dbReference type="GO" id="GO:0006281">
    <property type="term" value="P:DNA repair"/>
    <property type="evidence" value="ECO:0007669"/>
    <property type="project" value="UniProtKB-UniRule"/>
</dbReference>
<dbReference type="Gene3D" id="1.10.10.10">
    <property type="entry name" value="Winged helix-like DNA-binding domain superfamily/Winged helix DNA-binding domain"/>
    <property type="match status" value="1"/>
</dbReference>
<keyword evidence="1" id="KW-0862">Zinc</keyword>
<keyword evidence="1" id="KW-0227">DNA damage</keyword>
<dbReference type="RefSeq" id="XP_013902116.1">
    <property type="nucleotide sequence ID" value="XM_014046662.1"/>
</dbReference>
<keyword evidence="1" id="KW-0234">DNA repair</keyword>
<dbReference type="EMBL" id="KK100915">
    <property type="protein sequence ID" value="KIZ03097.1"/>
    <property type="molecule type" value="Genomic_DNA"/>
</dbReference>
<dbReference type="EC" id="2.3.2.27" evidence="1"/>
<keyword evidence="1" id="KW-0863">Zinc-finger</keyword>
<accession>A0A0D2MRN4</accession>
<dbReference type="GeneID" id="25737736"/>
<keyword evidence="1" id="KW-0539">Nucleus</keyword>
<dbReference type="GO" id="GO:0030915">
    <property type="term" value="C:Smc5-Smc6 complex"/>
    <property type="evidence" value="ECO:0007669"/>
    <property type="project" value="UniProtKB-UniRule"/>
</dbReference>
<dbReference type="KEGG" id="mng:MNEG_4859"/>
<comment type="subcellular location">
    <subcellularLocation>
        <location evidence="1">Nucleus</location>
    </subcellularLocation>
</comment>
<dbReference type="Pfam" id="PF07574">
    <property type="entry name" value="SMC_Nse1"/>
    <property type="match status" value="1"/>
</dbReference>
<evidence type="ECO:0000256" key="1">
    <source>
        <dbReference type="RuleBase" id="RU368018"/>
    </source>
</evidence>
<organism evidence="3 4">
    <name type="scientific">Monoraphidium neglectum</name>
    <dbReference type="NCBI Taxonomy" id="145388"/>
    <lineage>
        <taxon>Eukaryota</taxon>
        <taxon>Viridiplantae</taxon>
        <taxon>Chlorophyta</taxon>
        <taxon>core chlorophytes</taxon>
        <taxon>Chlorophyceae</taxon>
        <taxon>CS clade</taxon>
        <taxon>Sphaeropleales</taxon>
        <taxon>Selenastraceae</taxon>
        <taxon>Monoraphidium</taxon>
    </lineage>
</organism>
<feature type="region of interest" description="Disordered" evidence="2">
    <location>
        <begin position="1"/>
        <end position="56"/>
    </location>
</feature>
<keyword evidence="1" id="KW-0233">DNA recombination</keyword>
<sequence length="121" mass="13273">MEAIAEDDRAQDGVGAMSSTYLLNKEVRTHTQPTQKQEDGATQQQQQSQQQGAAVKMTKVAKEAALGKLVADGWLKHGSRGGEYALGVRRGLVRTFLELGHQLLELPDLPEDTKAAWQDLM</sequence>
<dbReference type="GO" id="GO:0005634">
    <property type="term" value="C:nucleus"/>
    <property type="evidence" value="ECO:0007669"/>
    <property type="project" value="UniProtKB-SubCell"/>
</dbReference>
<dbReference type="Proteomes" id="UP000054498">
    <property type="component" value="Unassembled WGS sequence"/>
</dbReference>
<evidence type="ECO:0000313" key="3">
    <source>
        <dbReference type="EMBL" id="KIZ03097.1"/>
    </source>
</evidence>
<name>A0A0D2MRN4_9CHLO</name>
<keyword evidence="4" id="KW-1185">Reference proteome</keyword>
<evidence type="ECO:0000313" key="4">
    <source>
        <dbReference type="Proteomes" id="UP000054498"/>
    </source>
</evidence>
<dbReference type="GO" id="GO:0006310">
    <property type="term" value="P:DNA recombination"/>
    <property type="evidence" value="ECO:0007669"/>
    <property type="project" value="UniProtKB-KW"/>
</dbReference>
<keyword evidence="1" id="KW-0479">Metal-binding</keyword>
<feature type="compositionally biased region" description="Basic and acidic residues" evidence="2">
    <location>
        <begin position="1"/>
        <end position="11"/>
    </location>
</feature>
<dbReference type="GO" id="GO:0008270">
    <property type="term" value="F:zinc ion binding"/>
    <property type="evidence" value="ECO:0007669"/>
    <property type="project" value="UniProtKB-KW"/>
</dbReference>
<dbReference type="STRING" id="145388.A0A0D2MRN4"/>
<keyword evidence="1" id="KW-0833">Ubl conjugation pathway</keyword>
<gene>
    <name evidence="3" type="ORF">MNEG_4859</name>
</gene>
<dbReference type="GO" id="GO:0061630">
    <property type="term" value="F:ubiquitin protein ligase activity"/>
    <property type="evidence" value="ECO:0007669"/>
    <property type="project" value="UniProtKB-EC"/>
</dbReference>
<dbReference type="OrthoDB" id="185455at2759"/>